<comment type="caution">
    <text evidence="2">The sequence shown here is derived from an EMBL/GenBank/DDBJ whole genome shotgun (WGS) entry which is preliminary data.</text>
</comment>
<reference evidence="2 3" key="1">
    <citation type="submission" date="2018-11" db="EMBL/GenBank/DDBJ databases">
        <title>Sequencing the genomes of 1000 actinobacteria strains.</title>
        <authorList>
            <person name="Klenk H.-P."/>
        </authorList>
    </citation>
    <scope>NUCLEOTIDE SEQUENCE [LARGE SCALE GENOMIC DNA]</scope>
    <source>
        <strain evidence="2 3">DSM 11294</strain>
    </source>
</reference>
<keyword evidence="1" id="KW-1133">Transmembrane helix</keyword>
<dbReference type="EMBL" id="RKHK01000001">
    <property type="protein sequence ID" value="ROR72341.1"/>
    <property type="molecule type" value="Genomic_DNA"/>
</dbReference>
<sequence>MPPMDLFGDAPTPPPAKINPVTLMGTGTVAWLIATAVVAGLDLMDRAPEGWLWICVAGLSLGLLGMLWAYSRVYRAYRKRVRAIQRAQKAEIKAQRAEQKAMKRAARNSAP</sequence>
<proteinExistence type="predicted"/>
<name>A0A3N2BAQ7_9MICO</name>
<keyword evidence="1" id="KW-0812">Transmembrane</keyword>
<dbReference type="OrthoDB" id="5149277at2"/>
<dbReference type="InterPro" id="IPR019681">
    <property type="entry name" value="DUF2530"/>
</dbReference>
<keyword evidence="3" id="KW-1185">Reference proteome</keyword>
<feature type="transmembrane region" description="Helical" evidence="1">
    <location>
        <begin position="50"/>
        <end position="70"/>
    </location>
</feature>
<accession>A0A3N2BAQ7</accession>
<evidence type="ECO:0000313" key="2">
    <source>
        <dbReference type="EMBL" id="ROR72341.1"/>
    </source>
</evidence>
<evidence type="ECO:0000313" key="3">
    <source>
        <dbReference type="Proteomes" id="UP000280668"/>
    </source>
</evidence>
<dbReference type="Proteomes" id="UP000280668">
    <property type="component" value="Unassembled WGS sequence"/>
</dbReference>
<dbReference type="AlphaFoldDB" id="A0A3N2BAQ7"/>
<dbReference type="RefSeq" id="WP_123302918.1">
    <property type="nucleotide sequence ID" value="NZ_RKHK01000001.1"/>
</dbReference>
<feature type="transmembrane region" description="Helical" evidence="1">
    <location>
        <begin position="21"/>
        <end position="44"/>
    </location>
</feature>
<keyword evidence="1" id="KW-0472">Membrane</keyword>
<gene>
    <name evidence="2" type="ORF">EDD31_0692</name>
</gene>
<organism evidence="2 3">
    <name type="scientific">Bogoriella caseilytica</name>
    <dbReference type="NCBI Taxonomy" id="56055"/>
    <lineage>
        <taxon>Bacteria</taxon>
        <taxon>Bacillati</taxon>
        <taxon>Actinomycetota</taxon>
        <taxon>Actinomycetes</taxon>
        <taxon>Micrococcales</taxon>
        <taxon>Bogoriellaceae</taxon>
        <taxon>Bogoriella</taxon>
    </lineage>
</organism>
<dbReference type="Pfam" id="PF10745">
    <property type="entry name" value="DUF2530"/>
    <property type="match status" value="1"/>
</dbReference>
<evidence type="ECO:0000256" key="1">
    <source>
        <dbReference type="SAM" id="Phobius"/>
    </source>
</evidence>
<protein>
    <submittedName>
        <fullName evidence="2">Uncharacterized protein DUF2530</fullName>
    </submittedName>
</protein>